<dbReference type="Gene3D" id="1.20.120.310">
    <property type="entry name" value="ERV/ALR sulfhydryl oxidase domain"/>
    <property type="match status" value="1"/>
</dbReference>
<keyword evidence="4" id="KW-0274">FAD</keyword>
<dbReference type="EC" id="1.8.3.2" evidence="2"/>
<dbReference type="PANTHER" id="PTHR12645">
    <property type="entry name" value="ALR/ERV"/>
    <property type="match status" value="1"/>
</dbReference>
<keyword evidence="3" id="KW-0285">Flavoprotein</keyword>
<dbReference type="InterPro" id="IPR039799">
    <property type="entry name" value="ALR/ERV"/>
</dbReference>
<organism evidence="9">
    <name type="scientific">viral metagenome</name>
    <dbReference type="NCBI Taxonomy" id="1070528"/>
    <lineage>
        <taxon>unclassified sequences</taxon>
        <taxon>metagenomes</taxon>
        <taxon>organismal metagenomes</taxon>
    </lineage>
</organism>
<dbReference type="Pfam" id="PF04777">
    <property type="entry name" value="Evr1_Alr"/>
    <property type="match status" value="1"/>
</dbReference>
<dbReference type="PROSITE" id="PS51324">
    <property type="entry name" value="ERV_ALR"/>
    <property type="match status" value="1"/>
</dbReference>
<dbReference type="SUPFAM" id="SSF69000">
    <property type="entry name" value="FAD-dependent thiol oxidase"/>
    <property type="match status" value="1"/>
</dbReference>
<dbReference type="GO" id="GO:0050660">
    <property type="term" value="F:flavin adenine dinucleotide binding"/>
    <property type="evidence" value="ECO:0007669"/>
    <property type="project" value="TreeGrafter"/>
</dbReference>
<keyword evidence="7" id="KW-0812">Transmembrane</keyword>
<keyword evidence="7" id="KW-0472">Membrane</keyword>
<keyword evidence="6" id="KW-1015">Disulfide bond</keyword>
<dbReference type="GO" id="GO:0016971">
    <property type="term" value="F:flavin-dependent sulfhydryl oxidase activity"/>
    <property type="evidence" value="ECO:0007669"/>
    <property type="project" value="InterPro"/>
</dbReference>
<dbReference type="InterPro" id="IPR036774">
    <property type="entry name" value="ERV/ALR_sulphydryl_oxid_sf"/>
</dbReference>
<keyword evidence="7" id="KW-1133">Transmembrane helix</keyword>
<evidence type="ECO:0000256" key="5">
    <source>
        <dbReference type="ARBA" id="ARBA00023002"/>
    </source>
</evidence>
<name>A0A6C0DF43_9ZZZZ</name>
<evidence type="ECO:0000256" key="1">
    <source>
        <dbReference type="ARBA" id="ARBA00001974"/>
    </source>
</evidence>
<evidence type="ECO:0000256" key="7">
    <source>
        <dbReference type="SAM" id="Phobius"/>
    </source>
</evidence>
<evidence type="ECO:0000256" key="4">
    <source>
        <dbReference type="ARBA" id="ARBA00022827"/>
    </source>
</evidence>
<evidence type="ECO:0000313" key="9">
    <source>
        <dbReference type="EMBL" id="QHT14579.1"/>
    </source>
</evidence>
<keyword evidence="5" id="KW-0560">Oxidoreductase</keyword>
<dbReference type="GO" id="GO:0005739">
    <property type="term" value="C:mitochondrion"/>
    <property type="evidence" value="ECO:0007669"/>
    <property type="project" value="TreeGrafter"/>
</dbReference>
<feature type="domain" description="ERV/ALR sulfhydryl oxidase" evidence="8">
    <location>
        <begin position="1"/>
        <end position="103"/>
    </location>
</feature>
<feature type="transmembrane region" description="Helical" evidence="7">
    <location>
        <begin position="127"/>
        <end position="149"/>
    </location>
</feature>
<protein>
    <recommendedName>
        <fullName evidence="2">thiol oxidase</fullName>
        <ecNumber evidence="2">1.8.3.2</ecNumber>
    </recommendedName>
</protein>
<comment type="cofactor">
    <cofactor evidence="1">
        <name>FAD</name>
        <dbReference type="ChEBI" id="CHEBI:57692"/>
    </cofactor>
</comment>
<dbReference type="AlphaFoldDB" id="A0A6C0DF43"/>
<sequence>MQFPPSVWGPFFWHTIHIVALGYSKNPTYTDKKCAKEFYESLAYLLPCSICREHYREHLKKKPINTFLDSRTDLIKWTIDIHNQVNKKLGKPEWSLEEVLTYYEKVGARNRSPVWTKEDMNEVDYRSFIKGFLTGSAILSVFGGVYYFMSKIE</sequence>
<evidence type="ECO:0000256" key="3">
    <source>
        <dbReference type="ARBA" id="ARBA00022630"/>
    </source>
</evidence>
<evidence type="ECO:0000256" key="6">
    <source>
        <dbReference type="ARBA" id="ARBA00023157"/>
    </source>
</evidence>
<dbReference type="PANTHER" id="PTHR12645:SF0">
    <property type="entry name" value="FAD-LINKED SULFHYDRYL OXIDASE ALR"/>
    <property type="match status" value="1"/>
</dbReference>
<feature type="transmembrane region" description="Helical" evidence="7">
    <location>
        <begin position="6"/>
        <end position="23"/>
    </location>
</feature>
<evidence type="ECO:0000256" key="2">
    <source>
        <dbReference type="ARBA" id="ARBA00012512"/>
    </source>
</evidence>
<dbReference type="EMBL" id="MN739586">
    <property type="protein sequence ID" value="QHT14579.1"/>
    <property type="molecule type" value="Genomic_DNA"/>
</dbReference>
<proteinExistence type="predicted"/>
<reference evidence="9" key="1">
    <citation type="journal article" date="2020" name="Nature">
        <title>Giant virus diversity and host interactions through global metagenomics.</title>
        <authorList>
            <person name="Schulz F."/>
            <person name="Roux S."/>
            <person name="Paez-Espino D."/>
            <person name="Jungbluth S."/>
            <person name="Walsh D.A."/>
            <person name="Denef V.J."/>
            <person name="McMahon K.D."/>
            <person name="Konstantinidis K.T."/>
            <person name="Eloe-Fadrosh E.A."/>
            <person name="Kyrpides N.C."/>
            <person name="Woyke T."/>
        </authorList>
    </citation>
    <scope>NUCLEOTIDE SEQUENCE</scope>
    <source>
        <strain evidence="9">GVMAG-M-3300023174-141</strain>
    </source>
</reference>
<dbReference type="InterPro" id="IPR017905">
    <property type="entry name" value="ERV/ALR_sulphydryl_oxidase"/>
</dbReference>
<accession>A0A6C0DF43</accession>
<evidence type="ECO:0000259" key="8">
    <source>
        <dbReference type="PROSITE" id="PS51324"/>
    </source>
</evidence>